<keyword evidence="8" id="KW-1185">Reference proteome</keyword>
<reference evidence="7 8" key="1">
    <citation type="submission" date="2020-04" db="EMBL/GenBank/DDBJ databases">
        <title>Draft genome of Leeia sp. IMCC25680.</title>
        <authorList>
            <person name="Song J."/>
            <person name="Cho J.-C."/>
        </authorList>
    </citation>
    <scope>NUCLEOTIDE SEQUENCE [LARGE SCALE GENOMIC DNA]</scope>
    <source>
        <strain evidence="7 8">IMCC25680</strain>
    </source>
</reference>
<evidence type="ECO:0000256" key="1">
    <source>
        <dbReference type="ARBA" id="ARBA00004141"/>
    </source>
</evidence>
<name>A0A847S7V0_9NEIS</name>
<dbReference type="GO" id="GO:0055085">
    <property type="term" value="P:transmembrane transport"/>
    <property type="evidence" value="ECO:0007669"/>
    <property type="project" value="TreeGrafter"/>
</dbReference>
<evidence type="ECO:0000256" key="4">
    <source>
        <dbReference type="ARBA" id="ARBA00022989"/>
    </source>
</evidence>
<dbReference type="Proteomes" id="UP000587991">
    <property type="component" value="Unassembled WGS sequence"/>
</dbReference>
<dbReference type="PANTHER" id="PTHR21716:SF64">
    <property type="entry name" value="AI-2 TRANSPORT PROTEIN TQSA"/>
    <property type="match status" value="1"/>
</dbReference>
<feature type="transmembrane region" description="Helical" evidence="6">
    <location>
        <begin position="263"/>
        <end position="285"/>
    </location>
</feature>
<dbReference type="AlphaFoldDB" id="A0A847S7V0"/>
<evidence type="ECO:0000313" key="8">
    <source>
        <dbReference type="Proteomes" id="UP000587991"/>
    </source>
</evidence>
<dbReference type="InterPro" id="IPR002549">
    <property type="entry name" value="AI-2E-like"/>
</dbReference>
<evidence type="ECO:0000256" key="3">
    <source>
        <dbReference type="ARBA" id="ARBA00022692"/>
    </source>
</evidence>
<feature type="transmembrane region" description="Helical" evidence="6">
    <location>
        <begin position="48"/>
        <end position="73"/>
    </location>
</feature>
<evidence type="ECO:0000256" key="5">
    <source>
        <dbReference type="ARBA" id="ARBA00023136"/>
    </source>
</evidence>
<evidence type="ECO:0000256" key="2">
    <source>
        <dbReference type="ARBA" id="ARBA00009773"/>
    </source>
</evidence>
<comment type="similarity">
    <text evidence="2">Belongs to the autoinducer-2 exporter (AI-2E) (TC 2.A.86) family.</text>
</comment>
<evidence type="ECO:0000313" key="7">
    <source>
        <dbReference type="EMBL" id="NLR75087.1"/>
    </source>
</evidence>
<keyword evidence="4 6" id="KW-1133">Transmembrane helix</keyword>
<dbReference type="GO" id="GO:0016020">
    <property type="term" value="C:membrane"/>
    <property type="evidence" value="ECO:0007669"/>
    <property type="project" value="UniProtKB-SubCell"/>
</dbReference>
<organism evidence="7 8">
    <name type="scientific">Leeia aquatica</name>
    <dbReference type="NCBI Taxonomy" id="2725557"/>
    <lineage>
        <taxon>Bacteria</taxon>
        <taxon>Pseudomonadati</taxon>
        <taxon>Pseudomonadota</taxon>
        <taxon>Betaproteobacteria</taxon>
        <taxon>Neisseriales</taxon>
        <taxon>Leeiaceae</taxon>
        <taxon>Leeia</taxon>
    </lineage>
</organism>
<comment type="caution">
    <text evidence="7">The sequence shown here is derived from an EMBL/GenBank/DDBJ whole genome shotgun (WGS) entry which is preliminary data.</text>
</comment>
<evidence type="ECO:0000256" key="6">
    <source>
        <dbReference type="SAM" id="Phobius"/>
    </source>
</evidence>
<sequence length="342" mass="37517">MGLAVVSGLALLWLLRSVLTPFLVAAILAYILYPWVEALTRRKVPPTAASLLVLSVVGIIFLVLLMLIIPLFYRQFAALIERMPALTAWLETQVAPTLSAWFGTEITLDGSRLQALLSGNLGKINQLLLSLLPSLRSSTLSVMGTLANLALIPLVMFYFLRDWPRLTHSAENMLPRRFAARTSGLAREIDRVLGEFLRGQLSVMLVMSIYYSLVLKLVGLQFAFSVGIITGLLVFIPYVGMATGLLLATMAGMLQFDSMAPLLMVWLVFAIGQALEGFVVTPWLVGDRIGLHPVAVLFALMAFGQLFGFTGVLLALPLAACLLVALREARTRYLNSAFYQQN</sequence>
<feature type="transmembrane region" description="Helical" evidence="6">
    <location>
        <begin position="140"/>
        <end position="160"/>
    </location>
</feature>
<feature type="transmembrane region" description="Helical" evidence="6">
    <location>
        <begin position="228"/>
        <end position="251"/>
    </location>
</feature>
<keyword evidence="5 6" id="KW-0472">Membrane</keyword>
<keyword evidence="3 6" id="KW-0812">Transmembrane</keyword>
<protein>
    <submittedName>
        <fullName evidence="7">AI-2E family transporter</fullName>
    </submittedName>
</protein>
<feature type="transmembrane region" description="Helical" evidence="6">
    <location>
        <begin position="297"/>
        <end position="326"/>
    </location>
</feature>
<dbReference type="EMBL" id="JABAIM010000001">
    <property type="protein sequence ID" value="NLR75087.1"/>
    <property type="molecule type" value="Genomic_DNA"/>
</dbReference>
<dbReference type="Pfam" id="PF01594">
    <property type="entry name" value="AI-2E_transport"/>
    <property type="match status" value="1"/>
</dbReference>
<feature type="transmembrane region" description="Helical" evidence="6">
    <location>
        <begin position="201"/>
        <end position="222"/>
    </location>
</feature>
<feature type="transmembrane region" description="Helical" evidence="6">
    <location>
        <begin position="12"/>
        <end position="36"/>
    </location>
</feature>
<proteinExistence type="inferred from homology"/>
<dbReference type="PANTHER" id="PTHR21716">
    <property type="entry name" value="TRANSMEMBRANE PROTEIN"/>
    <property type="match status" value="1"/>
</dbReference>
<comment type="subcellular location">
    <subcellularLocation>
        <location evidence="1">Membrane</location>
        <topology evidence="1">Multi-pass membrane protein</topology>
    </subcellularLocation>
</comment>
<gene>
    <name evidence="7" type="ORF">HF682_07935</name>
</gene>
<accession>A0A847S7V0</accession>